<dbReference type="AlphaFoldDB" id="A0A081BUL0"/>
<name>A0A081BUL0_VECG1</name>
<reference evidence="1" key="1">
    <citation type="journal article" date="2015" name="PeerJ">
        <title>First genomic representation of candidate bacterial phylum KSB3 points to enhanced environmental sensing as a trigger of wastewater bulking.</title>
        <authorList>
            <person name="Sekiguchi Y."/>
            <person name="Ohashi A."/>
            <person name="Parks D.H."/>
            <person name="Yamauchi T."/>
            <person name="Tyson G.W."/>
            <person name="Hugenholtz P."/>
        </authorList>
    </citation>
    <scope>NUCLEOTIDE SEQUENCE [LARGE SCALE GENOMIC DNA]</scope>
</reference>
<evidence type="ECO:0000313" key="2">
    <source>
        <dbReference type="Proteomes" id="UP000030661"/>
    </source>
</evidence>
<dbReference type="Proteomes" id="UP000030661">
    <property type="component" value="Unassembled WGS sequence"/>
</dbReference>
<accession>A0A081BUL0</accession>
<dbReference type="EMBL" id="DF820464">
    <property type="protein sequence ID" value="GAK56015.1"/>
    <property type="molecule type" value="Genomic_DNA"/>
</dbReference>
<organism evidence="1">
    <name type="scientific">Vecturithrix granuli</name>
    <dbReference type="NCBI Taxonomy" id="1499967"/>
    <lineage>
        <taxon>Bacteria</taxon>
        <taxon>Candidatus Moduliflexota</taxon>
        <taxon>Candidatus Vecturitrichia</taxon>
        <taxon>Candidatus Vecturitrichales</taxon>
        <taxon>Candidatus Vecturitrichaceae</taxon>
        <taxon>Candidatus Vecturithrix</taxon>
    </lineage>
</organism>
<proteinExistence type="predicted"/>
<gene>
    <name evidence="1" type="ORF">U27_02976</name>
</gene>
<keyword evidence="2" id="KW-1185">Reference proteome</keyword>
<dbReference type="HOGENOM" id="CLU_808124_0_0_0"/>
<evidence type="ECO:0008006" key="3">
    <source>
        <dbReference type="Google" id="ProtNLM"/>
    </source>
</evidence>
<protein>
    <recommendedName>
        <fullName evidence="3">Glycosyltransferase 2-like domain-containing protein</fullName>
    </recommendedName>
</protein>
<sequence length="345" mass="39000">MRLADSYEQIRTLMRRDTGIVIPVYFPEGLDVQKGKELLRDTVQMYCEQVDDPASICLSVDGEHSGANIAEMLARDYQVSWCVSAVNRGKLQGAAQGVRLLLKQKAWKYFAVVDQDGDHFGNELLNFVRTAHHIGTCKDTDQILILGRRLSRHRPMGLLRGELEELCDRILLDALMYHAVITGRPFALEFASVFDEFPDFHSGYKLFSAPTAEAVFLKSPNTMGLSDACYYRHACEAVMVVEAMDHGALFGVVNRSTFNEQPISTFGMLNRIQLVADMIIWPCKRLTIPLPFVQQWLANHISRLLLNTFSPDGKTELEHIRQTVIQTLAETPDLELEPLTQPLFV</sequence>
<evidence type="ECO:0000313" key="1">
    <source>
        <dbReference type="EMBL" id="GAK56015.1"/>
    </source>
</evidence>